<dbReference type="SUPFAM" id="SSF161070">
    <property type="entry name" value="SNF-like"/>
    <property type="match status" value="1"/>
</dbReference>
<organism evidence="17 18">
    <name type="scientific">Exaiptasia diaphana</name>
    <name type="common">Tropical sea anemone</name>
    <name type="synonym">Aiptasia pulchella</name>
    <dbReference type="NCBI Taxonomy" id="2652724"/>
    <lineage>
        <taxon>Eukaryota</taxon>
        <taxon>Metazoa</taxon>
        <taxon>Cnidaria</taxon>
        <taxon>Anthozoa</taxon>
        <taxon>Hexacorallia</taxon>
        <taxon>Actiniaria</taxon>
        <taxon>Aiptasiidae</taxon>
        <taxon>Exaiptasia</taxon>
    </lineage>
</organism>
<feature type="binding site" evidence="13">
    <location>
        <position position="340"/>
    </location>
    <ligand>
        <name>Na(+)</name>
        <dbReference type="ChEBI" id="CHEBI:29101"/>
        <label>1</label>
    </ligand>
</feature>
<keyword evidence="2 15" id="KW-0813">Transport</keyword>
<accession>A0A913XMS4</accession>
<feature type="transmembrane region" description="Helical" evidence="16">
    <location>
        <begin position="252"/>
        <end position="272"/>
    </location>
</feature>
<dbReference type="Pfam" id="PF00209">
    <property type="entry name" value="SNF"/>
    <property type="match status" value="1"/>
</dbReference>
<feature type="binding site" evidence="13">
    <location>
        <position position="59"/>
    </location>
    <ligand>
        <name>Na(+)</name>
        <dbReference type="ChEBI" id="CHEBI:29101"/>
        <label>1</label>
    </ligand>
</feature>
<dbReference type="GO" id="GO:0008504">
    <property type="term" value="F:monoamine transmembrane transporter activity"/>
    <property type="evidence" value="ECO:0007669"/>
    <property type="project" value="UniProtKB-ARBA"/>
</dbReference>
<feature type="transmembrane region" description="Helical" evidence="16">
    <location>
        <begin position="393"/>
        <end position="422"/>
    </location>
</feature>
<dbReference type="PRINTS" id="PR00176">
    <property type="entry name" value="NANEUSMPORT"/>
</dbReference>
<dbReference type="KEGG" id="epa:110244697"/>
<dbReference type="EnsemblMetazoa" id="XM_021050904.2">
    <property type="protein sequence ID" value="XP_020906563.1"/>
    <property type="gene ID" value="LOC110244697"/>
</dbReference>
<evidence type="ECO:0000256" key="13">
    <source>
        <dbReference type="PIRSR" id="PIRSR600175-1"/>
    </source>
</evidence>
<feature type="transmembrane region" description="Helical" evidence="16">
    <location>
        <begin position="434"/>
        <end position="459"/>
    </location>
</feature>
<feature type="binding site" evidence="13">
    <location>
        <position position="409"/>
    </location>
    <ligand>
        <name>Na(+)</name>
        <dbReference type="ChEBI" id="CHEBI:29101"/>
        <label>1</label>
    </ligand>
</feature>
<feature type="transmembrane region" description="Helical" evidence="16">
    <location>
        <begin position="305"/>
        <end position="325"/>
    </location>
</feature>
<feature type="transmembrane region" description="Helical" evidence="16">
    <location>
        <begin position="550"/>
        <end position="571"/>
    </location>
</feature>
<dbReference type="PANTHER" id="PTHR11616:SF320">
    <property type="entry name" value="SODIUM-DEPENDENT NORADRENALINE TRANSPORTER"/>
    <property type="match status" value="1"/>
</dbReference>
<feature type="binding site" evidence="13">
    <location>
        <position position="63"/>
    </location>
    <ligand>
        <name>Na(+)</name>
        <dbReference type="ChEBI" id="CHEBI:29101"/>
        <label>1</label>
    </ligand>
</feature>
<dbReference type="OrthoDB" id="6581954at2759"/>
<evidence type="ECO:0000256" key="10">
    <source>
        <dbReference type="ARBA" id="ARBA00023136"/>
    </source>
</evidence>
<dbReference type="InterPro" id="IPR000175">
    <property type="entry name" value="Na/ntran_symport"/>
</dbReference>
<dbReference type="InterPro" id="IPR037272">
    <property type="entry name" value="SNS_sf"/>
</dbReference>
<evidence type="ECO:0000256" key="15">
    <source>
        <dbReference type="RuleBase" id="RU003732"/>
    </source>
</evidence>
<feature type="transmembrane region" description="Helical" evidence="16">
    <location>
        <begin position="122"/>
        <end position="150"/>
    </location>
</feature>
<dbReference type="PANTHER" id="PTHR11616">
    <property type="entry name" value="SODIUM/CHLORIDE DEPENDENT TRANSPORTER"/>
    <property type="match status" value="1"/>
</dbReference>
<dbReference type="NCBIfam" id="NF037979">
    <property type="entry name" value="Na_transp"/>
    <property type="match status" value="1"/>
</dbReference>
<feature type="transmembrane region" description="Helical" evidence="16">
    <location>
        <begin position="223"/>
        <end position="240"/>
    </location>
</feature>
<evidence type="ECO:0000313" key="17">
    <source>
        <dbReference type="EnsemblMetazoa" id="XP_020906563.1"/>
    </source>
</evidence>
<evidence type="ECO:0000256" key="14">
    <source>
        <dbReference type="PIRSR" id="PIRSR600175-2"/>
    </source>
</evidence>
<dbReference type="GO" id="GO:0015378">
    <property type="term" value="F:sodium:chloride symporter activity"/>
    <property type="evidence" value="ECO:0007669"/>
    <property type="project" value="UniProtKB-ARBA"/>
</dbReference>
<dbReference type="RefSeq" id="XP_020906563.1">
    <property type="nucleotide sequence ID" value="XM_021050904.2"/>
</dbReference>
<evidence type="ECO:0000256" key="6">
    <source>
        <dbReference type="ARBA" id="ARBA00022775"/>
    </source>
</evidence>
<keyword evidence="18" id="KW-1185">Reference proteome</keyword>
<comment type="similarity">
    <text evidence="15">Belongs to the sodium:neurotransmitter symporter (SNF) (TC 2.A.22) family.</text>
</comment>
<evidence type="ECO:0000256" key="5">
    <source>
        <dbReference type="ARBA" id="ARBA00022723"/>
    </source>
</evidence>
<dbReference type="GO" id="GO:0005886">
    <property type="term" value="C:plasma membrane"/>
    <property type="evidence" value="ECO:0007669"/>
    <property type="project" value="UniProtKB-SubCell"/>
</dbReference>
<dbReference type="Proteomes" id="UP000887567">
    <property type="component" value="Unplaced"/>
</dbReference>
<dbReference type="PROSITE" id="PS00610">
    <property type="entry name" value="NA_NEUROTRAN_SYMP_1"/>
    <property type="match status" value="1"/>
</dbReference>
<feature type="binding site" evidence="13">
    <location>
        <position position="308"/>
    </location>
    <ligand>
        <name>Na(+)</name>
        <dbReference type="ChEBI" id="CHEBI:29101"/>
        <label>1</label>
    </ligand>
</feature>
<protein>
    <recommendedName>
        <fullName evidence="15">Transporter</fullName>
    </recommendedName>
</protein>
<evidence type="ECO:0000256" key="8">
    <source>
        <dbReference type="ARBA" id="ARBA00022989"/>
    </source>
</evidence>
<keyword evidence="12" id="KW-0325">Glycoprotein</keyword>
<dbReference type="GO" id="GO:0046872">
    <property type="term" value="F:metal ion binding"/>
    <property type="evidence" value="ECO:0007669"/>
    <property type="project" value="UniProtKB-KW"/>
</dbReference>
<proteinExistence type="inferred from homology"/>
<dbReference type="GO" id="GO:0006865">
    <property type="term" value="P:amino acid transport"/>
    <property type="evidence" value="ECO:0007669"/>
    <property type="project" value="TreeGrafter"/>
</dbReference>
<evidence type="ECO:0000256" key="12">
    <source>
        <dbReference type="ARBA" id="ARBA00023180"/>
    </source>
</evidence>
<sequence length="608" mass="68393">MGSFKRETKSSTPLFPDLNDTDKIELENVETKVKVDVEEERVQWGSKLDFMLSCVGYAVGLGNVWRFPYLCYSNGGASFLIPYFMALAVNGVPLFFAELAIGQYFSVGTIGSWTAICPIARGIGFAQIMVTFLVSIYYNVIIAWCVLFLFQSMRADVPWKTCGNSWNTDFCRKKRFLGGNATINCTELNLPQNCTPEWKSPSEEFFNNEILQISDSIENLGGFNWQVTLSLICAWLIVYLCTVKGVKSSGKVVYFTATFPYIVLIILFFRGVTLEGAGQGVLFYMKPIFSKLLNAEVWVKAATQIYYSLGIGFGTLLTFGSYLPFRNNCQRDALIVSLINCGTSFFAGFVIFSVVGYMAFFLETSVDKVADSGPGLAFVIYPEAISQMPVSTLWAILFFFMLITLGLDSQFAGVECVVTALSDEYPKYLRKYKWLFLIANVIVYFLLALPMCTEGGMYVFNLFDYQTGGISLLVLVFFEAVCLGWGVGCENLSDMMETMTGHRPNMFYLVCWKYISPLFTLCIILAQLAMWEGVKYNNKPYPGWAEFVGWMLAFASMCLVPIFAVTQYYYAEGKTTVEKLRKILTPDPEIMKAVSERHNLKPNKLSIS</sequence>
<evidence type="ECO:0000256" key="3">
    <source>
        <dbReference type="ARBA" id="ARBA00022475"/>
    </source>
</evidence>
<feature type="transmembrane region" description="Helical" evidence="16">
    <location>
        <begin position="337"/>
        <end position="362"/>
    </location>
</feature>
<evidence type="ECO:0000256" key="1">
    <source>
        <dbReference type="ARBA" id="ARBA00004651"/>
    </source>
</evidence>
<dbReference type="GeneID" id="110244697"/>
<feature type="binding site" evidence="13">
    <location>
        <position position="56"/>
    </location>
    <ligand>
        <name>Na(+)</name>
        <dbReference type="ChEBI" id="CHEBI:29101"/>
        <label>1</label>
    </ligand>
</feature>
<evidence type="ECO:0000313" key="18">
    <source>
        <dbReference type="Proteomes" id="UP000887567"/>
    </source>
</evidence>
<keyword evidence="4 15" id="KW-0812">Transmembrane</keyword>
<dbReference type="GO" id="GO:0006836">
    <property type="term" value="P:neurotransmitter transport"/>
    <property type="evidence" value="ECO:0007669"/>
    <property type="project" value="UniProtKB-KW"/>
</dbReference>
<feature type="disulfide bond" evidence="14">
    <location>
        <begin position="162"/>
        <end position="171"/>
    </location>
</feature>
<keyword evidence="8 16" id="KW-1133">Transmembrane helix</keyword>
<evidence type="ECO:0000256" key="7">
    <source>
        <dbReference type="ARBA" id="ARBA00022847"/>
    </source>
</evidence>
<keyword evidence="3" id="KW-1003">Cell membrane</keyword>
<feature type="binding site" evidence="13">
    <location>
        <position position="58"/>
    </location>
    <ligand>
        <name>Na(+)</name>
        <dbReference type="ChEBI" id="CHEBI:29101"/>
        <label>1</label>
    </ligand>
</feature>
<feature type="transmembrane region" description="Helical" evidence="16">
    <location>
        <begin position="80"/>
        <end position="101"/>
    </location>
</feature>
<comment type="subcellular location">
    <subcellularLocation>
        <location evidence="1">Cell membrane</location>
        <topology evidence="1">Multi-pass membrane protein</topology>
    </subcellularLocation>
</comment>
<feature type="binding site" evidence="13">
    <location>
        <position position="408"/>
    </location>
    <ligand>
        <name>Na(+)</name>
        <dbReference type="ChEBI" id="CHEBI:29101"/>
        <label>1</label>
    </ligand>
</feature>
<evidence type="ECO:0000256" key="4">
    <source>
        <dbReference type="ARBA" id="ARBA00022692"/>
    </source>
</evidence>
<evidence type="ECO:0000256" key="16">
    <source>
        <dbReference type="SAM" id="Phobius"/>
    </source>
</evidence>
<evidence type="ECO:0000256" key="9">
    <source>
        <dbReference type="ARBA" id="ARBA00023053"/>
    </source>
</evidence>
<dbReference type="AlphaFoldDB" id="A0A913XMS4"/>
<feature type="binding site" evidence="13">
    <location>
        <position position="405"/>
    </location>
    <ligand>
        <name>Na(+)</name>
        <dbReference type="ChEBI" id="CHEBI:29101"/>
        <label>1</label>
    </ligand>
</feature>
<evidence type="ECO:0000256" key="11">
    <source>
        <dbReference type="ARBA" id="ARBA00023157"/>
    </source>
</evidence>
<dbReference type="PROSITE" id="PS50267">
    <property type="entry name" value="NA_NEUROTRAN_SYMP_3"/>
    <property type="match status" value="1"/>
</dbReference>
<reference evidence="17" key="1">
    <citation type="submission" date="2022-11" db="UniProtKB">
        <authorList>
            <consortium name="EnsemblMetazoa"/>
        </authorList>
    </citation>
    <scope>IDENTIFICATION</scope>
</reference>
<keyword evidence="7 15" id="KW-0769">Symport</keyword>
<dbReference type="GO" id="GO:0090493">
    <property type="term" value="P:catecholamine uptake"/>
    <property type="evidence" value="ECO:0007669"/>
    <property type="project" value="UniProtKB-ARBA"/>
</dbReference>
<evidence type="ECO:0000256" key="2">
    <source>
        <dbReference type="ARBA" id="ARBA00022448"/>
    </source>
</evidence>
<feature type="transmembrane region" description="Helical" evidence="16">
    <location>
        <begin position="507"/>
        <end position="530"/>
    </location>
</feature>
<keyword evidence="9 13" id="KW-0915">Sodium</keyword>
<keyword evidence="11 14" id="KW-1015">Disulfide bond</keyword>
<keyword evidence="5 13" id="KW-0479">Metal-binding</keyword>
<feature type="transmembrane region" description="Helical" evidence="16">
    <location>
        <begin position="465"/>
        <end position="487"/>
    </location>
</feature>
<keyword evidence="10 16" id="KW-0472">Membrane</keyword>
<name>A0A913XMS4_EXADI</name>
<keyword evidence="6" id="KW-0532">Neurotransmitter transport</keyword>